<reference evidence="1 2" key="1">
    <citation type="submission" date="2020-05" db="EMBL/GenBank/DDBJ databases">
        <title>Identification and distribution of gene clusters putatively required for synthesis of sphingolipid metabolism inhibitors in phylogenetically diverse species of the filamentous fungus Fusarium.</title>
        <authorList>
            <person name="Kim H.-S."/>
            <person name="Busman M."/>
            <person name="Brown D.W."/>
            <person name="Divon H."/>
            <person name="Uhlig S."/>
            <person name="Proctor R.H."/>
        </authorList>
    </citation>
    <scope>NUCLEOTIDE SEQUENCE [LARGE SCALE GENOMIC DNA]</scope>
    <source>
        <strain evidence="1 2">NRRL 25211</strain>
    </source>
</reference>
<dbReference type="AlphaFoldDB" id="A0A8H5LCQ8"/>
<proteinExistence type="predicted"/>
<name>A0A8H5LCQ8_9HYPO</name>
<accession>A0A8H5LCQ8</accession>
<comment type="caution">
    <text evidence="1">The sequence shown here is derived from an EMBL/GenBank/DDBJ whole genome shotgun (WGS) entry which is preliminary data.</text>
</comment>
<sequence>MHHKESKAARTIELQIIDISTTLGGSDPTGPVAGGHMLIQGSMGRIQIISHKTWPILCREDDVQENYNGPVDFEGFDISDLQFGQYYVLLLGTCTDDPNKMDASNSKEDHLLAMYLVLRPVVGQLGTYERCGLAREWYFEDDESETLTGRGPQSRQDIPCEEYYEHDGTYRIRII</sequence>
<dbReference type="EMBL" id="JAAOAR010000314">
    <property type="protein sequence ID" value="KAF5588648.1"/>
    <property type="molecule type" value="Genomic_DNA"/>
</dbReference>
<keyword evidence="2" id="KW-1185">Reference proteome</keyword>
<evidence type="ECO:0000313" key="1">
    <source>
        <dbReference type="EMBL" id="KAF5588648.1"/>
    </source>
</evidence>
<gene>
    <name evidence="1" type="ORF">FPANT_6566</name>
</gene>
<dbReference type="Proteomes" id="UP000544095">
    <property type="component" value="Unassembled WGS sequence"/>
</dbReference>
<protein>
    <submittedName>
        <fullName evidence="1">Uncharacterized protein</fullName>
    </submittedName>
</protein>
<organism evidence="1 2">
    <name type="scientific">Fusarium pseudoanthophilum</name>
    <dbReference type="NCBI Taxonomy" id="48495"/>
    <lineage>
        <taxon>Eukaryota</taxon>
        <taxon>Fungi</taxon>
        <taxon>Dikarya</taxon>
        <taxon>Ascomycota</taxon>
        <taxon>Pezizomycotina</taxon>
        <taxon>Sordariomycetes</taxon>
        <taxon>Hypocreomycetidae</taxon>
        <taxon>Hypocreales</taxon>
        <taxon>Nectriaceae</taxon>
        <taxon>Fusarium</taxon>
        <taxon>Fusarium fujikuroi species complex</taxon>
    </lineage>
</organism>
<evidence type="ECO:0000313" key="2">
    <source>
        <dbReference type="Proteomes" id="UP000544095"/>
    </source>
</evidence>